<dbReference type="Gene3D" id="3.30.200.20">
    <property type="entry name" value="Phosphorylase Kinase, domain 1"/>
    <property type="match status" value="1"/>
</dbReference>
<evidence type="ECO:0000313" key="17">
    <source>
        <dbReference type="Proteomes" id="UP000198341"/>
    </source>
</evidence>
<dbReference type="SMART" id="SM00220">
    <property type="entry name" value="S_TKc"/>
    <property type="match status" value="1"/>
</dbReference>
<dbReference type="PROSITE" id="PS00888">
    <property type="entry name" value="CNMP_BINDING_1"/>
    <property type="match status" value="1"/>
</dbReference>
<feature type="region of interest" description="Disordered" evidence="12">
    <location>
        <begin position="50"/>
        <end position="72"/>
    </location>
</feature>
<dbReference type="SMART" id="SM00100">
    <property type="entry name" value="cNMP"/>
    <property type="match status" value="2"/>
</dbReference>
<evidence type="ECO:0000256" key="5">
    <source>
        <dbReference type="ARBA" id="ARBA00022679"/>
    </source>
</evidence>
<reference evidence="16 17" key="1">
    <citation type="submission" date="2011-10" db="EMBL/GenBank/DDBJ databases">
        <authorList>
            <person name="Genoscope - CEA"/>
        </authorList>
    </citation>
    <scope>NUCLEOTIDE SEQUENCE [LARGE SCALE GENOMIC DNA]</scope>
    <source>
        <strain evidence="16 17">RCC 1105</strain>
    </source>
</reference>
<keyword evidence="17" id="KW-1185">Reference proteome</keyword>
<evidence type="ECO:0000256" key="1">
    <source>
        <dbReference type="ARBA" id="ARBA00006352"/>
    </source>
</evidence>
<dbReference type="PANTHER" id="PTHR24353:SF143">
    <property type="entry name" value="PROTEIN KINASE DOMAIN-CONTAINING PROTEIN"/>
    <property type="match status" value="1"/>
</dbReference>
<dbReference type="InterPro" id="IPR018490">
    <property type="entry name" value="cNMP-bd_dom_sf"/>
</dbReference>
<dbReference type="PROSITE" id="PS00108">
    <property type="entry name" value="PROTEIN_KINASE_ST"/>
    <property type="match status" value="1"/>
</dbReference>
<evidence type="ECO:0000256" key="2">
    <source>
        <dbReference type="ARBA" id="ARBA00012428"/>
    </source>
</evidence>
<dbReference type="GO" id="GO:0005524">
    <property type="term" value="F:ATP binding"/>
    <property type="evidence" value="ECO:0007669"/>
    <property type="project" value="UniProtKB-KW"/>
</dbReference>
<feature type="domain" description="Protein kinase" evidence="13">
    <location>
        <begin position="543"/>
        <end position="872"/>
    </location>
</feature>
<dbReference type="GO" id="GO:0004692">
    <property type="term" value="F:cGMP-dependent protein kinase activity"/>
    <property type="evidence" value="ECO:0007669"/>
    <property type="project" value="UniProtKB-EC"/>
</dbReference>
<dbReference type="GeneID" id="19011018"/>
<dbReference type="eggNOG" id="KOG0616">
    <property type="taxonomic scope" value="Eukaryota"/>
</dbReference>
<dbReference type="KEGG" id="bpg:Bathy17g00800"/>
<evidence type="ECO:0000256" key="8">
    <source>
        <dbReference type="ARBA" id="ARBA00022840"/>
    </source>
</evidence>
<dbReference type="RefSeq" id="XP_007508356.1">
    <property type="nucleotide sequence ID" value="XM_007508294.1"/>
</dbReference>
<dbReference type="PRINTS" id="PR00103">
    <property type="entry name" value="CAMPKINASE"/>
</dbReference>
<evidence type="ECO:0000256" key="7">
    <source>
        <dbReference type="ARBA" id="ARBA00022777"/>
    </source>
</evidence>
<dbReference type="AlphaFoldDB" id="K8F6L5"/>
<keyword evidence="4" id="KW-0140">cGMP</keyword>
<evidence type="ECO:0000313" key="16">
    <source>
        <dbReference type="EMBL" id="CCO20460.1"/>
    </source>
</evidence>
<protein>
    <recommendedName>
        <fullName evidence="2">cGMP-dependent protein kinase</fullName>
        <ecNumber evidence="2">2.7.11.12</ecNumber>
    </recommendedName>
</protein>
<feature type="compositionally biased region" description="Basic and acidic residues" evidence="12">
    <location>
        <begin position="511"/>
        <end position="524"/>
    </location>
</feature>
<dbReference type="EMBL" id="FO082262">
    <property type="protein sequence ID" value="CCO20460.1"/>
    <property type="molecule type" value="Genomic_DNA"/>
</dbReference>
<evidence type="ECO:0000256" key="10">
    <source>
        <dbReference type="ARBA" id="ARBA00047298"/>
    </source>
</evidence>
<dbReference type="PROSITE" id="PS00889">
    <property type="entry name" value="CNMP_BINDING_2"/>
    <property type="match status" value="1"/>
</dbReference>
<feature type="region of interest" description="Disordered" evidence="12">
    <location>
        <begin position="481"/>
        <end position="500"/>
    </location>
</feature>
<keyword evidence="7" id="KW-0418">Kinase</keyword>
<dbReference type="GO" id="GO:0004691">
    <property type="term" value="F:cAMP-dependent protein kinase activity"/>
    <property type="evidence" value="ECO:0007669"/>
    <property type="project" value="TreeGrafter"/>
</dbReference>
<feature type="compositionally biased region" description="Acidic residues" evidence="12">
    <location>
        <begin position="147"/>
        <end position="168"/>
    </location>
</feature>
<dbReference type="Gene3D" id="1.10.510.10">
    <property type="entry name" value="Transferase(Phosphotransferase) domain 1"/>
    <property type="match status" value="1"/>
</dbReference>
<dbReference type="SUPFAM" id="SSF51206">
    <property type="entry name" value="cAMP-binding domain-like"/>
    <property type="match status" value="2"/>
</dbReference>
<dbReference type="EC" id="2.7.11.12" evidence="2"/>
<comment type="catalytic activity">
    <reaction evidence="11">
        <text>L-seryl-[protein] + ATP = O-phospho-L-seryl-[protein] + ADP + H(+)</text>
        <dbReference type="Rhea" id="RHEA:17989"/>
        <dbReference type="Rhea" id="RHEA-COMP:9863"/>
        <dbReference type="Rhea" id="RHEA-COMP:11604"/>
        <dbReference type="ChEBI" id="CHEBI:15378"/>
        <dbReference type="ChEBI" id="CHEBI:29999"/>
        <dbReference type="ChEBI" id="CHEBI:30616"/>
        <dbReference type="ChEBI" id="CHEBI:83421"/>
        <dbReference type="ChEBI" id="CHEBI:456216"/>
        <dbReference type="EC" id="2.7.11.12"/>
    </reaction>
</comment>
<feature type="region of interest" description="Disordered" evidence="12">
    <location>
        <begin position="837"/>
        <end position="858"/>
    </location>
</feature>
<feature type="domain" description="AGC-kinase C-terminal" evidence="15">
    <location>
        <begin position="873"/>
        <end position="916"/>
    </location>
</feature>
<dbReference type="InterPro" id="IPR000961">
    <property type="entry name" value="AGC-kinase_C"/>
</dbReference>
<dbReference type="Proteomes" id="UP000198341">
    <property type="component" value="Chromosome 17"/>
</dbReference>
<keyword evidence="3" id="KW-0723">Serine/threonine-protein kinase</keyword>
<proteinExistence type="inferred from homology"/>
<evidence type="ECO:0000259" key="14">
    <source>
        <dbReference type="PROSITE" id="PS50042"/>
    </source>
</evidence>
<dbReference type="PROSITE" id="PS51285">
    <property type="entry name" value="AGC_KINASE_CTER"/>
    <property type="match status" value="1"/>
</dbReference>
<dbReference type="InterPro" id="IPR011009">
    <property type="entry name" value="Kinase-like_dom_sf"/>
</dbReference>
<accession>K8F6L5</accession>
<evidence type="ECO:0000256" key="6">
    <source>
        <dbReference type="ARBA" id="ARBA00022741"/>
    </source>
</evidence>
<keyword evidence="6" id="KW-0547">Nucleotide-binding</keyword>
<dbReference type="InterPro" id="IPR000595">
    <property type="entry name" value="cNMP-bd_dom"/>
</dbReference>
<evidence type="ECO:0000259" key="15">
    <source>
        <dbReference type="PROSITE" id="PS51285"/>
    </source>
</evidence>
<gene>
    <name evidence="16" type="ordered locus">Bathy17g00800</name>
</gene>
<comment type="catalytic activity">
    <reaction evidence="10">
        <text>L-threonyl-[protein] + ATP = O-phospho-L-threonyl-[protein] + ADP + H(+)</text>
        <dbReference type="Rhea" id="RHEA:46608"/>
        <dbReference type="Rhea" id="RHEA-COMP:11060"/>
        <dbReference type="Rhea" id="RHEA-COMP:11605"/>
        <dbReference type="ChEBI" id="CHEBI:15378"/>
        <dbReference type="ChEBI" id="CHEBI:30013"/>
        <dbReference type="ChEBI" id="CHEBI:30616"/>
        <dbReference type="ChEBI" id="CHEBI:61977"/>
        <dbReference type="ChEBI" id="CHEBI:456216"/>
        <dbReference type="EC" id="2.7.11.12"/>
    </reaction>
</comment>
<evidence type="ECO:0000256" key="11">
    <source>
        <dbReference type="ARBA" id="ARBA00047462"/>
    </source>
</evidence>
<dbReference type="PROSITE" id="PS50042">
    <property type="entry name" value="CNMP_BINDING_3"/>
    <property type="match status" value="2"/>
</dbReference>
<dbReference type="OrthoDB" id="497942at2759"/>
<organism evidence="16 17">
    <name type="scientific">Bathycoccus prasinos</name>
    <dbReference type="NCBI Taxonomy" id="41875"/>
    <lineage>
        <taxon>Eukaryota</taxon>
        <taxon>Viridiplantae</taxon>
        <taxon>Chlorophyta</taxon>
        <taxon>Mamiellophyceae</taxon>
        <taxon>Mamiellales</taxon>
        <taxon>Bathycoccaceae</taxon>
        <taxon>Bathycoccus</taxon>
    </lineage>
</organism>
<dbReference type="InterPro" id="IPR008271">
    <property type="entry name" value="Ser/Thr_kinase_AS"/>
</dbReference>
<dbReference type="Pfam" id="PF00069">
    <property type="entry name" value="Pkinase"/>
    <property type="match status" value="2"/>
</dbReference>
<dbReference type="InterPro" id="IPR018488">
    <property type="entry name" value="cNMP-bd_CS"/>
</dbReference>
<evidence type="ECO:0000256" key="12">
    <source>
        <dbReference type="SAM" id="MobiDB-lite"/>
    </source>
</evidence>
<feature type="domain" description="Cyclic nucleotide-binding" evidence="14">
    <location>
        <begin position="269"/>
        <end position="383"/>
    </location>
</feature>
<dbReference type="PANTHER" id="PTHR24353">
    <property type="entry name" value="CYCLIC NUCLEOTIDE-DEPENDENT PROTEIN KINASE"/>
    <property type="match status" value="1"/>
</dbReference>
<evidence type="ECO:0000259" key="13">
    <source>
        <dbReference type="PROSITE" id="PS50011"/>
    </source>
</evidence>
<dbReference type="GO" id="GO:0005952">
    <property type="term" value="C:cAMP-dependent protein kinase complex"/>
    <property type="evidence" value="ECO:0007669"/>
    <property type="project" value="TreeGrafter"/>
</dbReference>
<keyword evidence="5" id="KW-0808">Transferase</keyword>
<dbReference type="InterPro" id="IPR014710">
    <property type="entry name" value="RmlC-like_jellyroll"/>
</dbReference>
<name>K8F6L5_9CHLO</name>
<feature type="region of interest" description="Disordered" evidence="12">
    <location>
        <begin position="144"/>
        <end position="177"/>
    </location>
</feature>
<feature type="region of interest" description="Disordered" evidence="12">
    <location>
        <begin position="508"/>
        <end position="531"/>
    </location>
</feature>
<evidence type="ECO:0000256" key="3">
    <source>
        <dbReference type="ARBA" id="ARBA00022527"/>
    </source>
</evidence>
<dbReference type="SUPFAM" id="SSF56112">
    <property type="entry name" value="Protein kinase-like (PK-like)"/>
    <property type="match status" value="1"/>
</dbReference>
<dbReference type="CDD" id="cd00038">
    <property type="entry name" value="CAP_ED"/>
    <property type="match status" value="2"/>
</dbReference>
<dbReference type="GO" id="GO:0030553">
    <property type="term" value="F:cGMP binding"/>
    <property type="evidence" value="ECO:0007669"/>
    <property type="project" value="UniProtKB-KW"/>
</dbReference>
<keyword evidence="8" id="KW-0067">ATP-binding</keyword>
<dbReference type="InterPro" id="IPR000719">
    <property type="entry name" value="Prot_kinase_dom"/>
</dbReference>
<dbReference type="STRING" id="41875.K8F6L5"/>
<sequence length="916" mass="104401">MSRTPLRYSPTRRRQNERKASERQLLEISSDEERLIECFLRARSIRETSGDEDDEKRLPRKEQREHDEQKLRDNNIKQFSFIHNALEGIAAFDSVRDEEDRMRLFEAFVPLRYERNECVVRQGDVGRNFYVIADGTCEVIVRRREGEEEMGSEYDDSEDEEDVYASTEGEEKEKEDDLKIDEAAAIDQSTRGERKVKVIKRKEIGSGQTFGEVALLNPNEPIRSASVFAKSNRVTLWAIDSKTFGDILRATAFEKRARNARTLENVKIFAKMLDDYEMSLLADALSEETVFEKGEMLLNRDDETAAKRMYFLCRGECEVRVFNAPPERQDIHCARTVRKVLKPGSYFGELSLLRGTPPTADVVATSDIVKVQWLDRGAFRRYVRADIVEALEKHASGYCMESNNDDKDDDDKNSAIHFKKMASVEDYRSIQNLTAAPESSIRDERNNNVIATTLSPAHNRHRHLTVTNSVKLALKSLSRRLRGERKSSSSSSSSSATIVQARGGETFLSSRIEDTRRRGGKDFEATCETSSSHLPKVSKRKHLTFHKQLGVGMTATVFLCKTSDQNKLPCCVKVMRKKTLRDLDQIANVTRERELLRSFPNQQFVMQALCSFQDDHFAYLVMEHMSGGDLFQLLVKGPFSSSGAQKTGVGEDDAKMIQAVSIDPHCNTIAKNSHFGGEASSGGVSGGLPLPLAKFYVAEVSCALQFLHQRNYIYRDLKPENVLIDRFGHCKLCDLGFTKQINPSYDRCYTTCGTADYMAPEVTLRKGYAFAVDVWAVGVLLYELLTGKAPFAAKTDGERHQRITRGDVRFPKTFNLEAKDIVSKLLIVDPSRRMTFDNDGGANRRNDAKEEDDEETNDEYYQRTTFENHPFWAPLDWEEVKTKKMKPPFRPRARPEKELFRKYPPFDVVVVVLLLL</sequence>
<evidence type="ECO:0000256" key="4">
    <source>
        <dbReference type="ARBA" id="ARBA00022535"/>
    </source>
</evidence>
<feature type="compositionally biased region" description="Basic and acidic residues" evidence="12">
    <location>
        <begin position="837"/>
        <end position="848"/>
    </location>
</feature>
<dbReference type="Gene3D" id="2.60.120.10">
    <property type="entry name" value="Jelly Rolls"/>
    <property type="match status" value="2"/>
</dbReference>
<dbReference type="PROSITE" id="PS50011">
    <property type="entry name" value="PROTEIN_KINASE_DOM"/>
    <property type="match status" value="1"/>
</dbReference>
<feature type="region of interest" description="Disordered" evidence="12">
    <location>
        <begin position="1"/>
        <end position="24"/>
    </location>
</feature>
<feature type="domain" description="Cyclic nucleotide-binding" evidence="14">
    <location>
        <begin position="97"/>
        <end position="265"/>
    </location>
</feature>
<comment type="similarity">
    <text evidence="1">Belongs to the protein kinase superfamily. AGC Ser/Thr protein kinase family. cGMP subfamily.</text>
</comment>
<feature type="compositionally biased region" description="Acidic residues" evidence="12">
    <location>
        <begin position="849"/>
        <end position="858"/>
    </location>
</feature>
<dbReference type="Pfam" id="PF00027">
    <property type="entry name" value="cNMP_binding"/>
    <property type="match status" value="1"/>
</dbReference>
<evidence type="ECO:0000256" key="9">
    <source>
        <dbReference type="ARBA" id="ARBA00022992"/>
    </source>
</evidence>
<dbReference type="eggNOG" id="KOG1113">
    <property type="taxonomic scope" value="Eukaryota"/>
</dbReference>
<keyword evidence="9" id="KW-0142">cGMP-binding</keyword>